<sequence length="71" mass="7752">MPGPLLSQAAQNSYAAPHNCHQLTQNIERERDEQQGALLASTQSGSKQTCPTTCRVQPPEPSRQYSNNVVS</sequence>
<dbReference type="EMBL" id="PGCI01000138">
    <property type="protein sequence ID" value="PLW37720.1"/>
    <property type="molecule type" value="Genomic_DNA"/>
</dbReference>
<accession>A0A2N5UIZ1</accession>
<reference evidence="3 4" key="1">
    <citation type="submission" date="2017-11" db="EMBL/GenBank/DDBJ databases">
        <title>De novo assembly and phasing of dikaryotic genomes from two isolates of Puccinia coronata f. sp. avenae, the causal agent of oat crown rust.</title>
        <authorList>
            <person name="Miller M.E."/>
            <person name="Zhang Y."/>
            <person name="Omidvar V."/>
            <person name="Sperschneider J."/>
            <person name="Schwessinger B."/>
            <person name="Raley C."/>
            <person name="Palmer J.M."/>
            <person name="Garnica D."/>
            <person name="Upadhyaya N."/>
            <person name="Rathjen J."/>
            <person name="Taylor J.M."/>
            <person name="Park R.F."/>
            <person name="Dodds P.N."/>
            <person name="Hirsch C.D."/>
            <person name="Kianian S.F."/>
            <person name="Figueroa M."/>
        </authorList>
    </citation>
    <scope>NUCLEOTIDE SEQUENCE [LARGE SCALE GENOMIC DNA]</scope>
    <source>
        <strain evidence="3">12SD80</strain>
    </source>
</reference>
<dbReference type="AlphaFoldDB" id="A0A2N5UIZ1"/>
<gene>
    <name evidence="3" type="ORF">PCASD_11293</name>
    <name evidence="2" type="ORF">PCASD_26140</name>
</gene>
<dbReference type="EMBL" id="PGCI01001541">
    <property type="protein sequence ID" value="PLW04528.1"/>
    <property type="molecule type" value="Genomic_DNA"/>
</dbReference>
<evidence type="ECO:0000313" key="4">
    <source>
        <dbReference type="Proteomes" id="UP000235392"/>
    </source>
</evidence>
<evidence type="ECO:0000313" key="3">
    <source>
        <dbReference type="EMBL" id="PLW37720.1"/>
    </source>
</evidence>
<proteinExistence type="predicted"/>
<protein>
    <submittedName>
        <fullName evidence="3">Uncharacterized protein</fullName>
    </submittedName>
</protein>
<evidence type="ECO:0000256" key="1">
    <source>
        <dbReference type="SAM" id="MobiDB-lite"/>
    </source>
</evidence>
<organism evidence="3 4">
    <name type="scientific">Puccinia coronata f. sp. avenae</name>
    <dbReference type="NCBI Taxonomy" id="200324"/>
    <lineage>
        <taxon>Eukaryota</taxon>
        <taxon>Fungi</taxon>
        <taxon>Dikarya</taxon>
        <taxon>Basidiomycota</taxon>
        <taxon>Pucciniomycotina</taxon>
        <taxon>Pucciniomycetes</taxon>
        <taxon>Pucciniales</taxon>
        <taxon>Pucciniaceae</taxon>
        <taxon>Puccinia</taxon>
    </lineage>
</organism>
<evidence type="ECO:0000313" key="2">
    <source>
        <dbReference type="EMBL" id="PLW04528.1"/>
    </source>
</evidence>
<comment type="caution">
    <text evidence="3">The sequence shown here is derived from an EMBL/GenBank/DDBJ whole genome shotgun (WGS) entry which is preliminary data.</text>
</comment>
<name>A0A2N5UIZ1_9BASI</name>
<dbReference type="Proteomes" id="UP000235392">
    <property type="component" value="Unassembled WGS sequence"/>
</dbReference>
<feature type="region of interest" description="Disordered" evidence="1">
    <location>
        <begin position="30"/>
        <end position="71"/>
    </location>
</feature>
<feature type="compositionally biased region" description="Polar residues" evidence="1">
    <location>
        <begin position="40"/>
        <end position="55"/>
    </location>
</feature>